<comment type="caution">
    <text evidence="12">The sequence shown here is derived from an EMBL/GenBank/DDBJ whole genome shotgun (WGS) entry which is preliminary data.</text>
</comment>
<dbReference type="Proteomes" id="UP000663848">
    <property type="component" value="Unassembled WGS sequence"/>
</dbReference>
<sequence>MNKFVFVLAIIASVNNINEAFVLLYNTENSIGMEEFNCIYLIKNSTIKYCIRHGQRLPKSEEFSNCSNGEQWKFSELLDEEISPSQILTWSSSVEKTDDYARIFYNRSENFNKDAYLCNCTQPGSFGKNCEYELIFDELLFSEAIQSAHEAKNITQGHQLWGDILCYETLKCDYGMLCLDWRNICDGQQNCMEGIDEENCDKLEFNECGEDEYRCVNGMCIPEEYWLDGQPDCMDGSDEMPDDGLSTKCALTPLVIDCDDRICPLHSWSCGDGQCILSFYRHIYQSFYPTGGTYCYSMREFNHMCETAVGKSLWTKPNGMCAEFGYKDDSIADLSGYNKCIYLTRCALSSGAEVECPCNGINCTVLLSINCMEFELLFYPRKGIIRPTIHHAYIRNRNWSYTEPDGHVLIGILQCRRLLIPISFDDNVAFEYDQTFITLPQTDALLCYSVIRMGLVLESETKQLETCWNDSFTFNGRPYAFYNICHPPDRCISQYRIRDGQFDCYGMADENLTEFKHTNHCYNIQKHRLQCSTEETTCLPASALGQIGTGNPNCENSYDKLIHGNGSVLTSISCTIYEENSECHQLRYYIGNSSIPNSSFVYTQDESNAQYYSTALPFRGYCDSFWHDHVTHYDENSTLCQQWVCKEHQFQCRTGQCIELNWVCDGEWDCSDASDEFGIFGNWSDHNERLLALNDRKMICLAQYKTLPFFDFCDFDYEYPCYRASVPRPLDIYTYRPCINLTQIGDGIEDCYGGLDEKNTFQDCQEQMLGYTLKCDSQCVNYLQACVIPICEMSVLCSYRNNTSGFCSKPNDVVCLNGTCAKNARCDKKHQCSHGEDEHWCMPSGSLTDSFIYRYRKQQYRWRSASIADIPNFPKGNIRPIPKTTKGDLLKSTPSLLSTRNHLRKDRRMNPRDVSSKNVEPQLDWRRYTCNQGFPIYLSSKNETHCICPPTYYGYKCQFFSDRLSVVTHLDLTEFWNLNETRLLTVVVTLHFLETIEDHYMFHVTPIFTTTKYVKQRFFLLYSRSNDSIKHKKWRYFNRTDIINQHPYSIQFTIYSLSDKRINELGSFHYPIYFDFLPAFRFSVVPKFPKWFGNSTADPCSNSSCNSNSLCKPLLNQNTTMFYCSCKSGYSGKNCEQYDAKCSSYCHNNSVCLSNSRGLIGNPDNPLCICPFSHFGPRCFLRSEACNSNPCGANSTCHLTYDPSGENSFFCVCPKNFYGDRCQYEKMSIHIVVNMTDSVAASLVQFYDYLLPRMILHLYNQQVFRGLPKTVRYIHGREQIPFMSILKIYKDMTKPAYFILYIQPNSTTIDRTSTPEWCPHATDLLSPNNISSISAVFSYHHICRNDPSRICFYDSDYFCICQEDSKRVHCFGHNTLVDTCDSCMSGGKCIKGDLKNPIDFVCLCRSCYQGELCEISLEAFGFTIDTLLNPRVAINSSIITLLIHLVMHIHELVYYRTVQGPHSSAVLCITDFHTNIVDTYNRTMTFIHHMAPFCVQIVTITLLIAFTARRRSKTTGKRMTFTRQLIKQFSTQKELYTMPTIIILSALPQIILTFSLACTELNGLKQHALLVAYLLSFAPQLLGFVLYVLPSSAYKKEFSETKIGKSFIKWM</sequence>
<reference evidence="12" key="1">
    <citation type="submission" date="2021-02" db="EMBL/GenBank/DDBJ databases">
        <authorList>
            <person name="Nowell W R."/>
        </authorList>
    </citation>
    <scope>NUCLEOTIDE SEQUENCE</scope>
</reference>
<evidence type="ECO:0000313" key="13">
    <source>
        <dbReference type="EMBL" id="CAF4525738.1"/>
    </source>
</evidence>
<feature type="chain" id="PRO_5036416349" description="EGF-like domain-containing protein" evidence="10">
    <location>
        <begin position="21"/>
        <end position="1611"/>
    </location>
</feature>
<dbReference type="Gene3D" id="2.10.25.10">
    <property type="entry name" value="Laminin"/>
    <property type="match status" value="2"/>
</dbReference>
<comment type="caution">
    <text evidence="7">Lacks conserved residue(s) required for the propagation of feature annotation.</text>
</comment>
<feature type="domain" description="EGF-like" evidence="11">
    <location>
        <begin position="1182"/>
        <end position="1223"/>
    </location>
</feature>
<feature type="disulfide bond" evidence="8">
    <location>
        <begin position="166"/>
        <end position="178"/>
    </location>
</feature>
<keyword evidence="3" id="KW-0677">Repeat</keyword>
<dbReference type="PROSITE" id="PS50068">
    <property type="entry name" value="LDLRA_2"/>
    <property type="match status" value="3"/>
</dbReference>
<dbReference type="GO" id="GO:0005886">
    <property type="term" value="C:plasma membrane"/>
    <property type="evidence" value="ECO:0007669"/>
    <property type="project" value="TreeGrafter"/>
</dbReference>
<evidence type="ECO:0000313" key="12">
    <source>
        <dbReference type="EMBL" id="CAF4352050.1"/>
    </source>
</evidence>
<comment type="subcellular location">
    <subcellularLocation>
        <location evidence="1">Membrane</location>
        <topology evidence="1">Single-pass membrane protein</topology>
    </subcellularLocation>
</comment>
<feature type="transmembrane region" description="Helical" evidence="9">
    <location>
        <begin position="1535"/>
        <end position="1556"/>
    </location>
</feature>
<protein>
    <recommendedName>
        <fullName evidence="11">EGF-like domain-containing protein</fullName>
    </recommendedName>
</protein>
<name>A0A820L1S3_9BILA</name>
<dbReference type="Proteomes" id="UP000663862">
    <property type="component" value="Unassembled WGS sequence"/>
</dbReference>
<dbReference type="GO" id="GO:0016192">
    <property type="term" value="P:vesicle-mediated transport"/>
    <property type="evidence" value="ECO:0007669"/>
    <property type="project" value="UniProtKB-ARBA"/>
</dbReference>
<evidence type="ECO:0000256" key="5">
    <source>
        <dbReference type="ARBA" id="ARBA00023136"/>
    </source>
</evidence>
<evidence type="ECO:0000259" key="11">
    <source>
        <dbReference type="PROSITE" id="PS50026"/>
    </source>
</evidence>
<dbReference type="CDD" id="cd00112">
    <property type="entry name" value="LDLa"/>
    <property type="match status" value="2"/>
</dbReference>
<dbReference type="Gene3D" id="1.20.1070.10">
    <property type="entry name" value="Rhodopsin 7-helix transmembrane proteins"/>
    <property type="match status" value="1"/>
</dbReference>
<keyword evidence="4 9" id="KW-1133">Transmembrane helix</keyword>
<dbReference type="PRINTS" id="PR00261">
    <property type="entry name" value="LDLRECEPTOR"/>
</dbReference>
<keyword evidence="6 7" id="KW-1015">Disulfide bond</keyword>
<dbReference type="SMART" id="SM00192">
    <property type="entry name" value="LDLa"/>
    <property type="match status" value="6"/>
</dbReference>
<dbReference type="SUPFAM" id="SSF57424">
    <property type="entry name" value="LDL receptor-like module"/>
    <property type="match status" value="2"/>
</dbReference>
<dbReference type="InterPro" id="IPR002172">
    <property type="entry name" value="LDrepeatLR_classA_rpt"/>
</dbReference>
<feature type="disulfide bond" evidence="7">
    <location>
        <begin position="1170"/>
        <end position="1179"/>
    </location>
</feature>
<evidence type="ECO:0000256" key="4">
    <source>
        <dbReference type="ARBA" id="ARBA00022989"/>
    </source>
</evidence>
<feature type="domain" description="EGF-like" evidence="11">
    <location>
        <begin position="1138"/>
        <end position="1180"/>
    </location>
</feature>
<feature type="disulfide bond" evidence="8">
    <location>
        <begin position="645"/>
        <end position="657"/>
    </location>
</feature>
<gene>
    <name evidence="13" type="ORF">QYT958_LOCUS6518</name>
    <name evidence="12" type="ORF">TSG867_LOCUS9607</name>
</gene>
<keyword evidence="10" id="KW-0732">Signal</keyword>
<feature type="disulfide bond" evidence="8">
    <location>
        <begin position="652"/>
        <end position="670"/>
    </location>
</feature>
<keyword evidence="7" id="KW-0245">EGF-like domain</keyword>
<dbReference type="InterPro" id="IPR036055">
    <property type="entry name" value="LDL_receptor-like_sf"/>
</dbReference>
<feature type="disulfide bond" evidence="8">
    <location>
        <begin position="185"/>
        <end position="200"/>
    </location>
</feature>
<feature type="disulfide bond" evidence="8">
    <location>
        <begin position="215"/>
        <end position="233"/>
    </location>
</feature>
<feature type="disulfide bond" evidence="8">
    <location>
        <begin position="208"/>
        <end position="220"/>
    </location>
</feature>
<dbReference type="CDD" id="cd00054">
    <property type="entry name" value="EGF_CA"/>
    <property type="match status" value="1"/>
</dbReference>
<dbReference type="EMBL" id="CAJOBQ010000423">
    <property type="protein sequence ID" value="CAF4352050.1"/>
    <property type="molecule type" value="Genomic_DNA"/>
</dbReference>
<keyword evidence="5 9" id="KW-0472">Membrane</keyword>
<feature type="disulfide bond" evidence="7">
    <location>
        <begin position="1142"/>
        <end position="1152"/>
    </location>
</feature>
<dbReference type="SMART" id="SM00181">
    <property type="entry name" value="EGF"/>
    <property type="match status" value="4"/>
</dbReference>
<evidence type="ECO:0000256" key="6">
    <source>
        <dbReference type="ARBA" id="ARBA00023157"/>
    </source>
</evidence>
<accession>A0A820L1S3</accession>
<feature type="domain" description="EGF-like" evidence="11">
    <location>
        <begin position="1096"/>
        <end position="1136"/>
    </location>
</feature>
<evidence type="ECO:0000256" key="1">
    <source>
        <dbReference type="ARBA" id="ARBA00004167"/>
    </source>
</evidence>
<dbReference type="PROSITE" id="PS50026">
    <property type="entry name" value="EGF_3"/>
    <property type="match status" value="4"/>
</dbReference>
<dbReference type="PROSITE" id="PS01186">
    <property type="entry name" value="EGF_2"/>
    <property type="match status" value="1"/>
</dbReference>
<feature type="disulfide bond" evidence="7">
    <location>
        <begin position="1213"/>
        <end position="1222"/>
    </location>
</feature>
<feature type="signal peptide" evidence="10">
    <location>
        <begin position="1"/>
        <end position="20"/>
    </location>
</feature>
<evidence type="ECO:0000256" key="7">
    <source>
        <dbReference type="PROSITE-ProRule" id="PRU00076"/>
    </source>
</evidence>
<evidence type="ECO:0000313" key="14">
    <source>
        <dbReference type="Proteomes" id="UP000663862"/>
    </source>
</evidence>
<dbReference type="PANTHER" id="PTHR24270">
    <property type="entry name" value="LOW-DENSITY LIPOPROTEIN RECEPTOR-RELATED"/>
    <property type="match status" value="1"/>
</dbReference>
<dbReference type="Gene3D" id="4.10.400.10">
    <property type="entry name" value="Low-density Lipoprotein Receptor"/>
    <property type="match status" value="2"/>
</dbReference>
<proteinExistence type="predicted"/>
<feature type="domain" description="EGF-like" evidence="11">
    <location>
        <begin position="1376"/>
        <end position="1414"/>
    </location>
</feature>
<evidence type="ECO:0000256" key="9">
    <source>
        <dbReference type="SAM" id="Phobius"/>
    </source>
</evidence>
<feature type="disulfide bond" evidence="7">
    <location>
        <begin position="1404"/>
        <end position="1413"/>
    </location>
</feature>
<evidence type="ECO:0000256" key="3">
    <source>
        <dbReference type="ARBA" id="ARBA00022737"/>
    </source>
</evidence>
<dbReference type="SUPFAM" id="SSF57196">
    <property type="entry name" value="EGF/Laminin"/>
    <property type="match status" value="2"/>
</dbReference>
<organism evidence="12 14">
    <name type="scientific">Rotaria socialis</name>
    <dbReference type="NCBI Taxonomy" id="392032"/>
    <lineage>
        <taxon>Eukaryota</taxon>
        <taxon>Metazoa</taxon>
        <taxon>Spiralia</taxon>
        <taxon>Gnathifera</taxon>
        <taxon>Rotifera</taxon>
        <taxon>Eurotatoria</taxon>
        <taxon>Bdelloidea</taxon>
        <taxon>Philodinida</taxon>
        <taxon>Philodinidae</taxon>
        <taxon>Rotaria</taxon>
    </lineage>
</organism>
<feature type="disulfide bond" evidence="7">
    <location>
        <begin position="1126"/>
        <end position="1135"/>
    </location>
</feature>
<dbReference type="InterPro" id="IPR000742">
    <property type="entry name" value="EGF"/>
</dbReference>
<dbReference type="InterPro" id="IPR050685">
    <property type="entry name" value="LDLR"/>
</dbReference>
<feature type="transmembrane region" description="Helical" evidence="9">
    <location>
        <begin position="1486"/>
        <end position="1508"/>
    </location>
</feature>
<feature type="transmembrane region" description="Helical" evidence="9">
    <location>
        <begin position="1568"/>
        <end position="1589"/>
    </location>
</feature>
<evidence type="ECO:0000256" key="8">
    <source>
        <dbReference type="PROSITE-ProRule" id="PRU00124"/>
    </source>
</evidence>
<dbReference type="PROSITE" id="PS00022">
    <property type="entry name" value="EGF_1"/>
    <property type="match status" value="4"/>
</dbReference>
<dbReference type="PANTHER" id="PTHR24270:SF61">
    <property type="entry name" value="EGF-LIKE DOMAIN-CONTAINING PROTEIN"/>
    <property type="match status" value="1"/>
</dbReference>
<evidence type="ECO:0000256" key="2">
    <source>
        <dbReference type="ARBA" id="ARBA00022692"/>
    </source>
</evidence>
<dbReference type="Pfam" id="PF00057">
    <property type="entry name" value="Ldl_recept_a"/>
    <property type="match status" value="2"/>
</dbReference>
<keyword evidence="2 9" id="KW-0812">Transmembrane</keyword>
<dbReference type="EMBL" id="CAJOBR010000583">
    <property type="protein sequence ID" value="CAF4525738.1"/>
    <property type="molecule type" value="Genomic_DNA"/>
</dbReference>
<evidence type="ECO:0000256" key="10">
    <source>
        <dbReference type="SAM" id="SignalP"/>
    </source>
</evidence>